<dbReference type="InterPro" id="IPR000448">
    <property type="entry name" value="Rhabdo_ncapsid"/>
</dbReference>
<proteinExistence type="predicted"/>
<dbReference type="Pfam" id="PF00945">
    <property type="entry name" value="Rhabdo_ncap"/>
    <property type="match status" value="1"/>
</dbReference>
<accession>A0A5E4R704</accession>
<dbReference type="AlphaFoldDB" id="A0A5E4R704"/>
<dbReference type="EMBL" id="FZQP02007007">
    <property type="protein sequence ID" value="VVD05705.1"/>
    <property type="molecule type" value="Genomic_DNA"/>
</dbReference>
<dbReference type="Gene3D" id="1.10.3610.10">
    <property type="entry name" value="Nucleoprotein"/>
    <property type="match status" value="1"/>
</dbReference>
<reference evidence="2 3" key="1">
    <citation type="submission" date="2017-07" db="EMBL/GenBank/DDBJ databases">
        <authorList>
            <person name="Talla V."/>
            <person name="Backstrom N."/>
        </authorList>
    </citation>
    <scope>NUCLEOTIDE SEQUENCE [LARGE SCALE GENOMIC DNA]</scope>
</reference>
<organism evidence="2 3">
    <name type="scientific">Leptidea sinapis</name>
    <dbReference type="NCBI Taxonomy" id="189913"/>
    <lineage>
        <taxon>Eukaryota</taxon>
        <taxon>Metazoa</taxon>
        <taxon>Ecdysozoa</taxon>
        <taxon>Arthropoda</taxon>
        <taxon>Hexapoda</taxon>
        <taxon>Insecta</taxon>
        <taxon>Pterygota</taxon>
        <taxon>Neoptera</taxon>
        <taxon>Endopterygota</taxon>
        <taxon>Lepidoptera</taxon>
        <taxon>Glossata</taxon>
        <taxon>Ditrysia</taxon>
        <taxon>Papilionoidea</taxon>
        <taxon>Pieridae</taxon>
        <taxon>Dismorphiinae</taxon>
        <taxon>Leptidea</taxon>
    </lineage>
</organism>
<evidence type="ECO:0000259" key="1">
    <source>
        <dbReference type="Pfam" id="PF00945"/>
    </source>
</evidence>
<dbReference type="InterPro" id="IPR035961">
    <property type="entry name" value="Rhabdovirus_nucleoprotein-like"/>
</dbReference>
<keyword evidence="3" id="KW-1185">Reference proteome</keyword>
<dbReference type="SUPFAM" id="SSF140809">
    <property type="entry name" value="Rhabdovirus nucleoprotein-like"/>
    <property type="match status" value="1"/>
</dbReference>
<name>A0A5E4R704_9NEOP</name>
<evidence type="ECO:0000313" key="3">
    <source>
        <dbReference type="Proteomes" id="UP000324832"/>
    </source>
</evidence>
<protein>
    <recommendedName>
        <fullName evidence="1">Rhabdovirus nucleocapsid domain-containing protein</fullName>
    </recommendedName>
</protein>
<evidence type="ECO:0000313" key="2">
    <source>
        <dbReference type="EMBL" id="VVD05705.1"/>
    </source>
</evidence>
<gene>
    <name evidence="2" type="ORF">LSINAPIS_LOCUS15192</name>
</gene>
<dbReference type="InterPro" id="IPR023331">
    <property type="entry name" value="Rhabdovirus_ncapsid_C"/>
</dbReference>
<dbReference type="Proteomes" id="UP000324832">
    <property type="component" value="Unassembled WGS sequence"/>
</dbReference>
<feature type="domain" description="Rhabdovirus nucleocapsid" evidence="1">
    <location>
        <begin position="2"/>
        <end position="70"/>
    </location>
</feature>
<sequence length="77" mass="8393">MGSLGSRFRDCAGLLSVGYAMTILNIDAGSLMDWVFVPAMGEEILRLAKDNEESGEIFSYFPIIGDLSNKASTSLLW</sequence>